<reference evidence="1" key="2">
    <citation type="submission" date="2025-09" db="UniProtKB">
        <authorList>
            <consortium name="EnsemblPlants"/>
        </authorList>
    </citation>
    <scope>IDENTIFICATION</scope>
</reference>
<organism evidence="1 2">
    <name type="scientific">Avena sativa</name>
    <name type="common">Oat</name>
    <dbReference type="NCBI Taxonomy" id="4498"/>
    <lineage>
        <taxon>Eukaryota</taxon>
        <taxon>Viridiplantae</taxon>
        <taxon>Streptophyta</taxon>
        <taxon>Embryophyta</taxon>
        <taxon>Tracheophyta</taxon>
        <taxon>Spermatophyta</taxon>
        <taxon>Magnoliopsida</taxon>
        <taxon>Liliopsida</taxon>
        <taxon>Poales</taxon>
        <taxon>Poaceae</taxon>
        <taxon>BOP clade</taxon>
        <taxon>Pooideae</taxon>
        <taxon>Poodae</taxon>
        <taxon>Poeae</taxon>
        <taxon>Poeae Chloroplast Group 1 (Aveneae type)</taxon>
        <taxon>Aveninae</taxon>
        <taxon>Avena</taxon>
    </lineage>
</organism>
<protein>
    <submittedName>
        <fullName evidence="1">Uncharacterized protein</fullName>
    </submittedName>
</protein>
<reference evidence="1" key="1">
    <citation type="submission" date="2021-05" db="EMBL/GenBank/DDBJ databases">
        <authorList>
            <person name="Scholz U."/>
            <person name="Mascher M."/>
            <person name="Fiebig A."/>
        </authorList>
    </citation>
    <scope>NUCLEOTIDE SEQUENCE [LARGE SCALE GENOMIC DNA]</scope>
</reference>
<evidence type="ECO:0000313" key="1">
    <source>
        <dbReference type="EnsemblPlants" id="AVESA.00010b.r2.1DG0156570.1.CDS"/>
    </source>
</evidence>
<proteinExistence type="predicted"/>
<keyword evidence="2" id="KW-1185">Reference proteome</keyword>
<evidence type="ECO:0000313" key="2">
    <source>
        <dbReference type="Proteomes" id="UP001732700"/>
    </source>
</evidence>
<name>A0ACD5U0U0_AVESA</name>
<accession>A0ACD5U0U0</accession>
<dbReference type="EnsemblPlants" id="AVESA.00010b.r2.1DG0156570.1">
    <property type="protein sequence ID" value="AVESA.00010b.r2.1DG0156570.1.CDS"/>
    <property type="gene ID" value="AVESA.00010b.r2.1DG0156570"/>
</dbReference>
<sequence>MAEDGETVGEKGSCVRCREWQEHYYWEHMDVSNIRFFKIMTADYQQRISIPENIASRFTPQIGKTPAFTLKAPSGDTWRVGVGEIAGELSFTSGWEEFAKAHELRENDLLVFKCSGGGGSFDVLIFDSSGTEKVPCFFADREGANMGRRFDDIVGRRLLKDPGNAIVPLSPPAGSPHRASASERPGKEDGSPSNMDSQVKLGVTEEEEQSVDEQIDSDHYYYSRFASYLTADEREQIFRLASVQPGNPAYVVVLQKAHVRRANNILIIPSKFAADHLERKSHEMLLLRPNRKEQWHLNYYHASVTRGFNGGRWAKFVRDNKLREGDVCIFELMKGARKVTMTVHVVRRVSDGRFVLVG</sequence>
<dbReference type="Proteomes" id="UP001732700">
    <property type="component" value="Chromosome 1D"/>
</dbReference>